<evidence type="ECO:0000313" key="2">
    <source>
        <dbReference type="EMBL" id="MEQ2199502.1"/>
    </source>
</evidence>
<feature type="signal peptide" evidence="1">
    <location>
        <begin position="1"/>
        <end position="16"/>
    </location>
</feature>
<accession>A0ABV0QUJ0</accession>
<proteinExistence type="predicted"/>
<reference evidence="2 3" key="1">
    <citation type="submission" date="2021-06" db="EMBL/GenBank/DDBJ databases">
        <authorList>
            <person name="Palmer J.M."/>
        </authorList>
    </citation>
    <scope>NUCLEOTIDE SEQUENCE [LARGE SCALE GENOMIC DNA]</scope>
    <source>
        <strain evidence="2 3">XC_2019</strain>
        <tissue evidence="2">Muscle</tissue>
    </source>
</reference>
<protein>
    <recommendedName>
        <fullName evidence="4">Secreted protein</fullName>
    </recommendedName>
</protein>
<keyword evidence="1" id="KW-0732">Signal</keyword>
<comment type="caution">
    <text evidence="2">The sequence shown here is derived from an EMBL/GenBank/DDBJ whole genome shotgun (WGS) entry which is preliminary data.</text>
</comment>
<keyword evidence="3" id="KW-1185">Reference proteome</keyword>
<gene>
    <name evidence="2" type="ORF">XENOCAPTIV_030996</name>
</gene>
<name>A0ABV0QUJ0_9TELE</name>
<organism evidence="2 3">
    <name type="scientific">Xenoophorus captivus</name>
    <dbReference type="NCBI Taxonomy" id="1517983"/>
    <lineage>
        <taxon>Eukaryota</taxon>
        <taxon>Metazoa</taxon>
        <taxon>Chordata</taxon>
        <taxon>Craniata</taxon>
        <taxon>Vertebrata</taxon>
        <taxon>Euteleostomi</taxon>
        <taxon>Actinopterygii</taxon>
        <taxon>Neopterygii</taxon>
        <taxon>Teleostei</taxon>
        <taxon>Neoteleostei</taxon>
        <taxon>Acanthomorphata</taxon>
        <taxon>Ovalentaria</taxon>
        <taxon>Atherinomorphae</taxon>
        <taxon>Cyprinodontiformes</taxon>
        <taxon>Goodeidae</taxon>
        <taxon>Xenoophorus</taxon>
    </lineage>
</organism>
<dbReference type="Proteomes" id="UP001434883">
    <property type="component" value="Unassembled WGS sequence"/>
</dbReference>
<feature type="chain" id="PRO_5046513789" description="Secreted protein" evidence="1">
    <location>
        <begin position="17"/>
        <end position="157"/>
    </location>
</feature>
<sequence length="157" mass="17306">MGALMVGIMCSLLISGRRVVPLSSSGGQTFHVRIVMEPLWTDTGAPVRHANTYSDVGDHVAFGVDPPCDRQFFPLPVACCLVGYWAASRLFQTLSACLLLHRSLRDCTALPERRVKKGWAGKEWLNSSSGFLWTHQGSVYQKSLNLKLRVVVCLCPS</sequence>
<evidence type="ECO:0000313" key="3">
    <source>
        <dbReference type="Proteomes" id="UP001434883"/>
    </source>
</evidence>
<evidence type="ECO:0008006" key="4">
    <source>
        <dbReference type="Google" id="ProtNLM"/>
    </source>
</evidence>
<dbReference type="EMBL" id="JAHRIN010025307">
    <property type="protein sequence ID" value="MEQ2199502.1"/>
    <property type="molecule type" value="Genomic_DNA"/>
</dbReference>
<evidence type="ECO:0000256" key="1">
    <source>
        <dbReference type="SAM" id="SignalP"/>
    </source>
</evidence>